<reference evidence="1 2" key="1">
    <citation type="submission" date="2016-12" db="EMBL/GenBank/DDBJ databases">
        <title>Study of bacterial adaptation to deep sea.</title>
        <authorList>
            <person name="Song J."/>
            <person name="Yoshizawa S."/>
            <person name="Kogure K."/>
        </authorList>
    </citation>
    <scope>NUCLEOTIDE SEQUENCE [LARGE SCALE GENOMIC DNA]</scope>
    <source>
        <strain evidence="1 2">SAORIC-165</strain>
    </source>
</reference>
<organism evidence="1 2">
    <name type="scientific">Rubritalea profundi</name>
    <dbReference type="NCBI Taxonomy" id="1658618"/>
    <lineage>
        <taxon>Bacteria</taxon>
        <taxon>Pseudomonadati</taxon>
        <taxon>Verrucomicrobiota</taxon>
        <taxon>Verrucomicrobiia</taxon>
        <taxon>Verrucomicrobiales</taxon>
        <taxon>Rubritaleaceae</taxon>
        <taxon>Rubritalea</taxon>
    </lineage>
</organism>
<evidence type="ECO:0000313" key="2">
    <source>
        <dbReference type="Proteomes" id="UP000239907"/>
    </source>
</evidence>
<gene>
    <name evidence="1" type="ORF">BSZ32_10155</name>
</gene>
<keyword evidence="2" id="KW-1185">Reference proteome</keyword>
<dbReference type="Proteomes" id="UP000239907">
    <property type="component" value="Unassembled WGS sequence"/>
</dbReference>
<dbReference type="AlphaFoldDB" id="A0A2S7U1C8"/>
<name>A0A2S7U1C8_9BACT</name>
<dbReference type="RefSeq" id="WP_105043306.1">
    <property type="nucleotide sequence ID" value="NZ_MQWA01000001.1"/>
</dbReference>
<dbReference type="OrthoDB" id="9846052at2"/>
<accession>A0A2S7U1C8</accession>
<dbReference type="EMBL" id="MQWA01000001">
    <property type="protein sequence ID" value="PQJ28816.1"/>
    <property type="molecule type" value="Genomic_DNA"/>
</dbReference>
<evidence type="ECO:0000313" key="1">
    <source>
        <dbReference type="EMBL" id="PQJ28816.1"/>
    </source>
</evidence>
<sequence>MKPLEIAKTVLEAKGGFLHFNDIATLAHEMQLCSEYELSDLPTLLSGALSKEVKTKKPVFSRIKDGKGGYEKGIYRLKKSQRFPKSGWGESPRGT</sequence>
<comment type="caution">
    <text evidence="1">The sequence shown here is derived from an EMBL/GenBank/DDBJ whole genome shotgun (WGS) entry which is preliminary data.</text>
</comment>
<protein>
    <recommendedName>
        <fullName evidence="3">HTH HARE-type domain-containing protein</fullName>
    </recommendedName>
</protein>
<evidence type="ECO:0008006" key="3">
    <source>
        <dbReference type="Google" id="ProtNLM"/>
    </source>
</evidence>
<proteinExistence type="predicted"/>